<reference evidence="2" key="1">
    <citation type="submission" date="2021-02" db="EMBL/GenBank/DDBJ databases">
        <authorList>
            <person name="Nowell W R."/>
        </authorList>
    </citation>
    <scope>NUCLEOTIDE SEQUENCE</scope>
</reference>
<protein>
    <submittedName>
        <fullName evidence="2">Uncharacterized protein</fullName>
    </submittedName>
</protein>
<sequence length="438" mass="49798">MSSNHSGKIVDKIGNRFIFYIKEETIEKEAADYHAKRKETYITHASSDIHHGQSVSVSIPTWDDPTKLAAFFAPSIEQLLPVAAWRGSDTKQILFATRDIHLTMREHYSQMIRQVGRNIFPCIIASENDMHHRGVGSMFTLYLEDGSTRRTKIPPAKYEIYKNLSHMPLCVYSIISPYFAQPTVSGWEDKLMVVNNKIIVALSTLQTQSSEHEHYRTMLTYTQEYLQQCLNDKAVHVHNFQKYCQSILPHVIVSMARAAEIQVVSAKPQLEAWKSELEAMGKWTDTYVIIPTVWPVGHDNPRQKLFQQLMTKEHFQTHVIMSEMPRDIDESFDLLGRVVGDRVAARLIFGCETPGARSMVCALSTERDLISDACQDAIEKVFENKENTGTNGILIASQLRFYAGQPTSKENEKALLHTAALLDVEEKKKNTSGEKSFD</sequence>
<evidence type="ECO:0000313" key="1">
    <source>
        <dbReference type="EMBL" id="CAF1227489.1"/>
    </source>
</evidence>
<comment type="caution">
    <text evidence="2">The sequence shown here is derived from an EMBL/GenBank/DDBJ whole genome shotgun (WGS) entry which is preliminary data.</text>
</comment>
<dbReference type="EMBL" id="CAJNOJ010000164">
    <property type="protein sequence ID" value="CAF1227489.1"/>
    <property type="molecule type" value="Genomic_DNA"/>
</dbReference>
<dbReference type="EMBL" id="CAJNOR010006868">
    <property type="protein sequence ID" value="CAF1605417.1"/>
    <property type="molecule type" value="Genomic_DNA"/>
</dbReference>
<dbReference type="OrthoDB" id="10056898at2759"/>
<evidence type="ECO:0000313" key="3">
    <source>
        <dbReference type="Proteomes" id="UP000663828"/>
    </source>
</evidence>
<dbReference type="Proteomes" id="UP000663828">
    <property type="component" value="Unassembled WGS sequence"/>
</dbReference>
<gene>
    <name evidence="1" type="ORF">EDS130_LOCUS26748</name>
    <name evidence="2" type="ORF">XAT740_LOCUS48220</name>
</gene>
<dbReference type="AlphaFoldDB" id="A0A816B6U8"/>
<evidence type="ECO:0000313" key="2">
    <source>
        <dbReference type="EMBL" id="CAF1605417.1"/>
    </source>
</evidence>
<name>A0A816B6U8_ADIRI</name>
<organism evidence="2 3">
    <name type="scientific">Adineta ricciae</name>
    <name type="common">Rotifer</name>
    <dbReference type="NCBI Taxonomy" id="249248"/>
    <lineage>
        <taxon>Eukaryota</taxon>
        <taxon>Metazoa</taxon>
        <taxon>Spiralia</taxon>
        <taxon>Gnathifera</taxon>
        <taxon>Rotifera</taxon>
        <taxon>Eurotatoria</taxon>
        <taxon>Bdelloidea</taxon>
        <taxon>Adinetida</taxon>
        <taxon>Adinetidae</taxon>
        <taxon>Adineta</taxon>
    </lineage>
</organism>
<dbReference type="Proteomes" id="UP000663852">
    <property type="component" value="Unassembled WGS sequence"/>
</dbReference>
<proteinExistence type="predicted"/>
<accession>A0A816B6U8</accession>
<keyword evidence="3" id="KW-1185">Reference proteome</keyword>